<organism evidence="13 14">
    <name type="scientific">Caminibacter pacificus</name>
    <dbReference type="NCBI Taxonomy" id="1424653"/>
    <lineage>
        <taxon>Bacteria</taxon>
        <taxon>Pseudomonadati</taxon>
        <taxon>Campylobacterota</taxon>
        <taxon>Epsilonproteobacteria</taxon>
        <taxon>Nautiliales</taxon>
        <taxon>Nautiliaceae</taxon>
        <taxon>Caminibacter</taxon>
    </lineage>
</organism>
<dbReference type="InterPro" id="IPR013134">
    <property type="entry name" value="Zn_hook_RAD50"/>
</dbReference>
<dbReference type="Gene3D" id="1.10.287.510">
    <property type="entry name" value="Helix hairpin bin"/>
    <property type="match status" value="1"/>
</dbReference>
<dbReference type="GO" id="GO:0006302">
    <property type="term" value="P:double-strand break repair"/>
    <property type="evidence" value="ECO:0007669"/>
    <property type="project" value="InterPro"/>
</dbReference>
<keyword evidence="13" id="KW-0269">Exonuclease</keyword>
<dbReference type="EMBL" id="CP027432">
    <property type="protein sequence ID" value="QCI28574.1"/>
    <property type="molecule type" value="Genomic_DNA"/>
</dbReference>
<feature type="coiled-coil region" evidence="10">
    <location>
        <begin position="204"/>
        <end position="272"/>
    </location>
</feature>
<evidence type="ECO:0000256" key="2">
    <source>
        <dbReference type="ARBA" id="ARBA00022741"/>
    </source>
</evidence>
<dbReference type="InterPro" id="IPR038729">
    <property type="entry name" value="Rad50/SbcC_AAA"/>
</dbReference>
<dbReference type="PANTHER" id="PTHR32114:SF2">
    <property type="entry name" value="ABC TRANSPORTER ABCH.3"/>
    <property type="match status" value="1"/>
</dbReference>
<dbReference type="Proteomes" id="UP000272781">
    <property type="component" value="Unassembled WGS sequence"/>
</dbReference>
<sequence length="868" mass="101400">MNLEKLRIKNINSFEGEFEIDFEKFKNELFLISGPTGAGKSTIIDAILAALYDKTPRLSASKYLLNEDAKEGIIELCFSVQGDRYRINWSVKRNKKGEIGNVKRVLYKNDELLADKRADILKELLKVIKLDFNEFTKSIVLAQGEFDAFLSAGDSEKAKVLERILNVKEFELISIKVYEKAKSLAEEIALIRRDIENIGEIGDLKDKEKEFKGVQKLAEKLSLELKEIEEKLEKKKKKESLVKENEEILEKLKKTRTAMENHQKELEDLDFSKKERDFLLQKEKILKDVESLDIAVTLLVELQNKNSLLNSKKAELEILQKELEELEKIEENLKNELEKKEIENSSIEIVDDERLKNFENLQEIYLKLLNLREEYKKKLTLKKKYENEIEEKKELERKIQKEIKDLEEKEAYLKAKILVLEYEEKRRDLKENEPCPLCGSTIHPYVKNPPKISEEIKNEYQKVKMELETKQKELEKVKKEIYLIDDRIKNLGLNEILSEGKRLREEFEKFGIKEEEFDKLKAIKEKNDKNRELKTKLQIEITKLKANLESVVKEKAQKNKKIEDIKKEMQVIQKEMEKIKNDKNFDFSAKEKKEKLKKELSELESEFEKTKEKHNFLSSEIKKLKALKEEYENRIEKNKKEISSIEDVDIDESVKLKKSEELNEINKKIGLLSAEISEIERKQAQKEAFEKELKEKSEKYKVIEKLNGAIGSAKGDKFKKIAINFLLESLLSVANMHLERITNGRYLFEKSDDLQKLSLYIVDRFYENKKREVSTLSGGEKFLASLALSFGLSDMVRDKVDIEVMFLDEGFGTLDNDSLYRALNILKEASRGKSVGIISHVDSLKEEITKQIKVIKKPNGRSEIVIKA</sequence>
<dbReference type="GO" id="GO:0016887">
    <property type="term" value="F:ATP hydrolysis activity"/>
    <property type="evidence" value="ECO:0007669"/>
    <property type="project" value="InterPro"/>
</dbReference>
<keyword evidence="13" id="KW-0540">Nuclease</keyword>
<evidence type="ECO:0000256" key="8">
    <source>
        <dbReference type="ARBA" id="ARBA00023204"/>
    </source>
</evidence>
<evidence type="ECO:0000256" key="3">
    <source>
        <dbReference type="ARBA" id="ARBA00022763"/>
    </source>
</evidence>
<reference evidence="12" key="3">
    <citation type="submission" date="2019-06" db="EMBL/GenBank/DDBJ databases">
        <title>A comparative analysis of the Nautiliaceae.</title>
        <authorList>
            <person name="Grosche A."/>
            <person name="Smedile F."/>
            <person name="Vetriani C."/>
        </authorList>
    </citation>
    <scope>NUCLEOTIDE SEQUENCE</scope>
    <source>
        <strain evidence="12">TB6</strain>
    </source>
</reference>
<reference evidence="15" key="1">
    <citation type="submission" date="2018-03" db="EMBL/GenBank/DDBJ databases">
        <title>A comparative analysis of the Nautiliaceae.</title>
        <authorList>
            <person name="Grosche A."/>
            <person name="Smedile F."/>
            <person name="Vetriani C."/>
        </authorList>
    </citation>
    <scope>NUCLEOTIDE SEQUENCE [LARGE SCALE GENOMIC DNA]</scope>
    <source>
        <strain evidence="15">TB6</strain>
    </source>
</reference>
<evidence type="ECO:0000256" key="6">
    <source>
        <dbReference type="ARBA" id="ARBA00022840"/>
    </source>
</evidence>
<evidence type="ECO:0000256" key="10">
    <source>
        <dbReference type="SAM" id="Coils"/>
    </source>
</evidence>
<feature type="coiled-coil region" evidence="10">
    <location>
        <begin position="299"/>
        <end position="480"/>
    </location>
</feature>
<dbReference type="PANTHER" id="PTHR32114">
    <property type="entry name" value="ABC TRANSPORTER ABCH.3"/>
    <property type="match status" value="1"/>
</dbReference>
<evidence type="ECO:0000256" key="1">
    <source>
        <dbReference type="ARBA" id="ARBA00022723"/>
    </source>
</evidence>
<evidence type="ECO:0000259" key="11">
    <source>
        <dbReference type="PROSITE" id="PS51131"/>
    </source>
</evidence>
<dbReference type="Pfam" id="PF13558">
    <property type="entry name" value="SbcC_Walker_B"/>
    <property type="match status" value="1"/>
</dbReference>
<name>A0AAJ4RDN8_9BACT</name>
<feature type="domain" description="Zinc-hook" evidence="11">
    <location>
        <begin position="389"/>
        <end position="489"/>
    </location>
</feature>
<keyword evidence="7 10" id="KW-0175">Coiled coil</keyword>
<dbReference type="GO" id="GO:0005524">
    <property type="term" value="F:ATP binding"/>
    <property type="evidence" value="ECO:0007669"/>
    <property type="project" value="UniProtKB-KW"/>
</dbReference>
<evidence type="ECO:0000313" key="15">
    <source>
        <dbReference type="Proteomes" id="UP000298805"/>
    </source>
</evidence>
<evidence type="ECO:0000313" key="14">
    <source>
        <dbReference type="Proteomes" id="UP000272781"/>
    </source>
</evidence>
<keyword evidence="8" id="KW-0234">DNA repair</keyword>
<keyword evidence="3" id="KW-0227">DNA damage</keyword>
<dbReference type="Pfam" id="PF13476">
    <property type="entry name" value="AAA_23"/>
    <property type="match status" value="1"/>
</dbReference>
<gene>
    <name evidence="12" type="ORF">C6V80_06240</name>
    <name evidence="13" type="ORF">EDC58_0177</name>
</gene>
<dbReference type="GO" id="GO:0046872">
    <property type="term" value="F:metal ion binding"/>
    <property type="evidence" value="ECO:0007669"/>
    <property type="project" value="UniProtKB-UniRule"/>
</dbReference>
<dbReference type="GO" id="GO:0004527">
    <property type="term" value="F:exonuclease activity"/>
    <property type="evidence" value="ECO:0007669"/>
    <property type="project" value="UniProtKB-KW"/>
</dbReference>
<keyword evidence="5 9" id="KW-0862">Zinc</keyword>
<dbReference type="Gene3D" id="3.40.50.300">
    <property type="entry name" value="P-loop containing nucleotide triphosphate hydrolases"/>
    <property type="match status" value="2"/>
</dbReference>
<keyword evidence="1 9" id="KW-0479">Metal-binding</keyword>
<dbReference type="EMBL" id="RJVK01000001">
    <property type="protein sequence ID" value="ROR40698.1"/>
    <property type="molecule type" value="Genomic_DNA"/>
</dbReference>
<feature type="coiled-coil region" evidence="10">
    <location>
        <begin position="520"/>
        <end position="706"/>
    </location>
</feature>
<reference evidence="13 14" key="2">
    <citation type="submission" date="2018-11" db="EMBL/GenBank/DDBJ databases">
        <title>Genomic Encyclopedia of Type Strains, Phase IV (KMG-IV): sequencing the most valuable type-strain genomes for metagenomic binning, comparative biology and taxonomic classification.</title>
        <authorList>
            <person name="Goeker M."/>
        </authorList>
    </citation>
    <scope>NUCLEOTIDE SEQUENCE [LARGE SCALE GENOMIC DNA]</scope>
    <source>
        <strain evidence="13 14">DSM 27783</strain>
    </source>
</reference>
<feature type="binding site" evidence="9">
    <location>
        <position position="438"/>
    </location>
    <ligand>
        <name>Zn(2+)</name>
        <dbReference type="ChEBI" id="CHEBI:29105"/>
    </ligand>
</feature>
<dbReference type="Proteomes" id="UP000298805">
    <property type="component" value="Chromosome"/>
</dbReference>
<keyword evidence="2" id="KW-0547">Nucleotide-binding</keyword>
<evidence type="ECO:0000313" key="12">
    <source>
        <dbReference type="EMBL" id="QCI28574.1"/>
    </source>
</evidence>
<keyword evidence="4" id="KW-0378">Hydrolase</keyword>
<keyword evidence="6" id="KW-0067">ATP-binding</keyword>
<evidence type="ECO:0000256" key="4">
    <source>
        <dbReference type="ARBA" id="ARBA00022801"/>
    </source>
</evidence>
<feature type="binding site" evidence="9">
    <location>
        <position position="435"/>
    </location>
    <ligand>
        <name>Zn(2+)</name>
        <dbReference type="ChEBI" id="CHEBI:29105"/>
    </ligand>
</feature>
<evidence type="ECO:0000313" key="13">
    <source>
        <dbReference type="EMBL" id="ROR40698.1"/>
    </source>
</evidence>
<dbReference type="SUPFAM" id="SSF52540">
    <property type="entry name" value="P-loop containing nucleoside triphosphate hydrolases"/>
    <property type="match status" value="1"/>
</dbReference>
<dbReference type="AlphaFoldDB" id="A0AAJ4RDN8"/>
<proteinExistence type="predicted"/>
<keyword evidence="15" id="KW-1185">Reference proteome</keyword>
<dbReference type="PROSITE" id="PS51131">
    <property type="entry name" value="ZN_HOOK"/>
    <property type="match status" value="1"/>
</dbReference>
<dbReference type="RefSeq" id="WP_123351612.1">
    <property type="nucleotide sequence ID" value="NZ_CP027432.2"/>
</dbReference>
<evidence type="ECO:0000256" key="5">
    <source>
        <dbReference type="ARBA" id="ARBA00022833"/>
    </source>
</evidence>
<accession>A0AAJ4RDN8</accession>
<protein>
    <submittedName>
        <fullName evidence="13">Exonuclease SbcC</fullName>
    </submittedName>
</protein>
<dbReference type="InterPro" id="IPR027417">
    <property type="entry name" value="P-loop_NTPase"/>
</dbReference>
<evidence type="ECO:0000256" key="9">
    <source>
        <dbReference type="PROSITE-ProRule" id="PRU00471"/>
    </source>
</evidence>
<evidence type="ECO:0000256" key="7">
    <source>
        <dbReference type="ARBA" id="ARBA00023054"/>
    </source>
</evidence>